<dbReference type="EMBL" id="JALPRX010000057">
    <property type="protein sequence ID" value="MCK8785411.1"/>
    <property type="molecule type" value="Genomic_DNA"/>
</dbReference>
<evidence type="ECO:0000256" key="1">
    <source>
        <dbReference type="SAM" id="MobiDB-lite"/>
    </source>
</evidence>
<accession>A0A9X2BVS4</accession>
<protein>
    <submittedName>
        <fullName evidence="3">Uncharacterized protein</fullName>
    </submittedName>
</protein>
<evidence type="ECO:0000256" key="2">
    <source>
        <dbReference type="SAM" id="SignalP"/>
    </source>
</evidence>
<feature type="region of interest" description="Disordered" evidence="1">
    <location>
        <begin position="202"/>
        <end position="228"/>
    </location>
</feature>
<feature type="signal peptide" evidence="2">
    <location>
        <begin position="1"/>
        <end position="19"/>
    </location>
</feature>
<feature type="chain" id="PRO_5040817619" evidence="2">
    <location>
        <begin position="20"/>
        <end position="228"/>
    </location>
</feature>
<keyword evidence="2" id="KW-0732">Signal</keyword>
<feature type="compositionally biased region" description="Polar residues" evidence="1">
    <location>
        <begin position="203"/>
        <end position="228"/>
    </location>
</feature>
<gene>
    <name evidence="3" type="ORF">M0638_13560</name>
</gene>
<evidence type="ECO:0000313" key="4">
    <source>
        <dbReference type="Proteomes" id="UP001139516"/>
    </source>
</evidence>
<dbReference type="Proteomes" id="UP001139516">
    <property type="component" value="Unassembled WGS sequence"/>
</dbReference>
<feature type="compositionally biased region" description="Gly residues" evidence="1">
    <location>
        <begin position="47"/>
        <end position="63"/>
    </location>
</feature>
<keyword evidence="4" id="KW-1185">Reference proteome</keyword>
<reference evidence="3" key="1">
    <citation type="submission" date="2022-04" db="EMBL/GenBank/DDBJ databases">
        <title>Roseomonas acroporae sp. nov., isolated from coral Acropora digitifera.</title>
        <authorList>
            <person name="Sun H."/>
        </authorList>
    </citation>
    <scope>NUCLEOTIDE SEQUENCE</scope>
    <source>
        <strain evidence="3">NAR14</strain>
    </source>
</reference>
<proteinExistence type="predicted"/>
<comment type="caution">
    <text evidence="3">The sequence shown here is derived from an EMBL/GenBank/DDBJ whole genome shotgun (WGS) entry which is preliminary data.</text>
</comment>
<evidence type="ECO:0000313" key="3">
    <source>
        <dbReference type="EMBL" id="MCK8785411.1"/>
    </source>
</evidence>
<dbReference type="RefSeq" id="WP_248667531.1">
    <property type="nucleotide sequence ID" value="NZ_JALPRX010000057.1"/>
</dbReference>
<sequence>MRTPAIRVHGLGQARAALAALLARRPAAGMAAGMHARAGTGAAPAGGEAGGEKAGAGEAGAGGAGANAVPPPAMLVLLSAPGAAGYAGGRWFLRLAALAAAAERHACLWPSADPGRVTVRPVLDCGDAPGDALAALAAGADALVLDPACAAFPAVAAAARAAGAVLWTAPPPALDLGGLDLARPGGQARLAAWADAAWPGAISQRNRNDPSQQRRVTATSLSAKTSDQ</sequence>
<feature type="region of interest" description="Disordered" evidence="1">
    <location>
        <begin position="39"/>
        <end position="63"/>
    </location>
</feature>
<organism evidence="3 4">
    <name type="scientific">Roseomonas acroporae</name>
    <dbReference type="NCBI Taxonomy" id="2937791"/>
    <lineage>
        <taxon>Bacteria</taxon>
        <taxon>Pseudomonadati</taxon>
        <taxon>Pseudomonadota</taxon>
        <taxon>Alphaproteobacteria</taxon>
        <taxon>Acetobacterales</taxon>
        <taxon>Roseomonadaceae</taxon>
        <taxon>Roseomonas</taxon>
    </lineage>
</organism>
<name>A0A9X2BVS4_9PROT</name>
<dbReference type="AlphaFoldDB" id="A0A9X2BVS4"/>